<dbReference type="PANTHER" id="PTHR43495:SF2">
    <property type="entry name" value="D-SERINE_D-ALANINE_GLYCINE TRANSPORTER"/>
    <property type="match status" value="1"/>
</dbReference>
<organism evidence="10 11">
    <name type="scientific">Ligilactobacillus ceti DSM 22408</name>
    <dbReference type="NCBI Taxonomy" id="1122146"/>
    <lineage>
        <taxon>Bacteria</taxon>
        <taxon>Bacillati</taxon>
        <taxon>Bacillota</taxon>
        <taxon>Bacilli</taxon>
        <taxon>Lactobacillales</taxon>
        <taxon>Lactobacillaceae</taxon>
        <taxon>Ligilactobacillus</taxon>
    </lineage>
</organism>
<name>A0A0R2KKP0_9LACO</name>
<proteinExistence type="predicted"/>
<feature type="transmembrane region" description="Helical" evidence="8">
    <location>
        <begin position="16"/>
        <end position="33"/>
    </location>
</feature>
<dbReference type="PANTHER" id="PTHR43495">
    <property type="entry name" value="GABA PERMEASE"/>
    <property type="match status" value="1"/>
</dbReference>
<comment type="subcellular location">
    <subcellularLocation>
        <location evidence="1">Cell membrane</location>
        <topology evidence="1">Multi-pass membrane protein</topology>
    </subcellularLocation>
</comment>
<evidence type="ECO:0000256" key="6">
    <source>
        <dbReference type="ARBA" id="ARBA00022989"/>
    </source>
</evidence>
<feature type="transmembrane region" description="Helical" evidence="8">
    <location>
        <begin position="404"/>
        <end position="423"/>
    </location>
</feature>
<dbReference type="Proteomes" id="UP000051500">
    <property type="component" value="Unassembled WGS sequence"/>
</dbReference>
<dbReference type="GO" id="GO:0005886">
    <property type="term" value="C:plasma membrane"/>
    <property type="evidence" value="ECO:0007669"/>
    <property type="project" value="UniProtKB-SubCell"/>
</dbReference>
<dbReference type="eggNOG" id="COG1113">
    <property type="taxonomic scope" value="Bacteria"/>
</dbReference>
<keyword evidence="7 8" id="KW-0472">Membrane</keyword>
<evidence type="ECO:0000259" key="9">
    <source>
        <dbReference type="Pfam" id="PF00324"/>
    </source>
</evidence>
<dbReference type="FunFam" id="1.20.1740.10:FF:000001">
    <property type="entry name" value="Amino acid permease"/>
    <property type="match status" value="1"/>
</dbReference>
<evidence type="ECO:0000256" key="7">
    <source>
        <dbReference type="ARBA" id="ARBA00023136"/>
    </source>
</evidence>
<keyword evidence="11" id="KW-1185">Reference proteome</keyword>
<sequence>MEQKQEYSRSLKSRHVQLIAIGGTIGTGLFLGAGQTIHLAGPSIILAYLITGIMCFLLMRAMGELLLSDLDTHSFIEFIARYLGKEIGYITGWTYWICWITIAMAEVTAVGLYMQFWFPNLPPWIPGLIAIVLLLCANLITVKLFGEMEFWFSLIKIIAIVALIIAGIILVIIKFETPAGHATVANLVSEGGFFPKGLKGFVLSFQMVTFSFIGIEMIGVTASEAENPTKVIPKAINEIPLRIIIFYVGSLIALMCIYPWNYITASESPFVQVFSHIGVATAAGIINFVVLTAAASACNSSLFTTGRMMFSLNYRNKSKFAKKMSTLSKQQVPANGLVFSALVIALAVMANFFIPNTELFTFISSVATTCFLFIWGAIVVAHLRYKRELKKSGQVQAVKFKMPLYPVSNYLVLIFLAFIAVVMCFNTTTLIALISAVAWLIGLYIVGKIKHKKQAEN</sequence>
<keyword evidence="2" id="KW-0813">Transport</keyword>
<evidence type="ECO:0000256" key="3">
    <source>
        <dbReference type="ARBA" id="ARBA00022475"/>
    </source>
</evidence>
<evidence type="ECO:0000256" key="2">
    <source>
        <dbReference type="ARBA" id="ARBA00022448"/>
    </source>
</evidence>
<dbReference type="STRING" id="1122146.IV53_GL001079"/>
<feature type="transmembrane region" description="Helical" evidence="8">
    <location>
        <begin position="360"/>
        <end position="383"/>
    </location>
</feature>
<gene>
    <name evidence="10" type="ORF">IV53_GL001079</name>
</gene>
<feature type="transmembrane region" description="Helical" evidence="8">
    <location>
        <begin position="124"/>
        <end position="142"/>
    </location>
</feature>
<keyword evidence="6 8" id="KW-1133">Transmembrane helix</keyword>
<feature type="transmembrane region" description="Helical" evidence="8">
    <location>
        <begin position="429"/>
        <end position="447"/>
    </location>
</feature>
<feature type="transmembrane region" description="Helical" evidence="8">
    <location>
        <begin position="39"/>
        <end position="59"/>
    </location>
</feature>
<evidence type="ECO:0000313" key="11">
    <source>
        <dbReference type="Proteomes" id="UP000051500"/>
    </source>
</evidence>
<feature type="transmembrane region" description="Helical" evidence="8">
    <location>
        <begin position="201"/>
        <end position="222"/>
    </location>
</feature>
<feature type="transmembrane region" description="Helical" evidence="8">
    <location>
        <begin position="243"/>
        <end position="261"/>
    </location>
</feature>
<dbReference type="PROSITE" id="PS00218">
    <property type="entry name" value="AMINO_ACID_PERMEASE_1"/>
    <property type="match status" value="1"/>
</dbReference>
<dbReference type="PIRSF" id="PIRSF006060">
    <property type="entry name" value="AA_transporter"/>
    <property type="match status" value="1"/>
</dbReference>
<dbReference type="GO" id="GO:0055085">
    <property type="term" value="P:transmembrane transport"/>
    <property type="evidence" value="ECO:0007669"/>
    <property type="project" value="InterPro"/>
</dbReference>
<dbReference type="Pfam" id="PF00324">
    <property type="entry name" value="AA_permease"/>
    <property type="match status" value="1"/>
</dbReference>
<dbReference type="PATRIC" id="fig|1122146.4.peg.1116"/>
<feature type="transmembrane region" description="Helical" evidence="8">
    <location>
        <begin position="273"/>
        <end position="298"/>
    </location>
</feature>
<keyword evidence="3" id="KW-1003">Cell membrane</keyword>
<feature type="domain" description="Amino acid permease/ SLC12A" evidence="9">
    <location>
        <begin position="15"/>
        <end position="453"/>
    </location>
</feature>
<evidence type="ECO:0000256" key="5">
    <source>
        <dbReference type="ARBA" id="ARBA00022970"/>
    </source>
</evidence>
<dbReference type="AlphaFoldDB" id="A0A0R2KKP0"/>
<feature type="transmembrane region" description="Helical" evidence="8">
    <location>
        <begin position="332"/>
        <end position="354"/>
    </location>
</feature>
<dbReference type="GO" id="GO:0006865">
    <property type="term" value="P:amino acid transport"/>
    <property type="evidence" value="ECO:0007669"/>
    <property type="project" value="UniProtKB-KW"/>
</dbReference>
<dbReference type="OrthoDB" id="9780162at2"/>
<keyword evidence="4 8" id="KW-0812">Transmembrane</keyword>
<feature type="transmembrane region" description="Helical" evidence="8">
    <location>
        <begin position="154"/>
        <end position="173"/>
    </location>
</feature>
<evidence type="ECO:0000256" key="1">
    <source>
        <dbReference type="ARBA" id="ARBA00004651"/>
    </source>
</evidence>
<dbReference type="EMBL" id="JQBZ01000007">
    <property type="protein sequence ID" value="KRN89961.1"/>
    <property type="molecule type" value="Genomic_DNA"/>
</dbReference>
<keyword evidence="5" id="KW-0029">Amino-acid transport</keyword>
<evidence type="ECO:0000256" key="4">
    <source>
        <dbReference type="ARBA" id="ARBA00022692"/>
    </source>
</evidence>
<dbReference type="RefSeq" id="WP_027106755.1">
    <property type="nucleotide sequence ID" value="NZ_AUHP01000017.1"/>
</dbReference>
<dbReference type="InterPro" id="IPR004841">
    <property type="entry name" value="AA-permease/SLC12A_dom"/>
</dbReference>
<evidence type="ECO:0000313" key="10">
    <source>
        <dbReference type="EMBL" id="KRN89961.1"/>
    </source>
</evidence>
<evidence type="ECO:0000256" key="8">
    <source>
        <dbReference type="SAM" id="Phobius"/>
    </source>
</evidence>
<comment type="caution">
    <text evidence="10">The sequence shown here is derived from an EMBL/GenBank/DDBJ whole genome shotgun (WGS) entry which is preliminary data.</text>
</comment>
<protein>
    <submittedName>
        <fullName evidence="10">APC family amino acid transporter</fullName>
    </submittedName>
</protein>
<dbReference type="InterPro" id="IPR004840">
    <property type="entry name" value="Amino_acid_permease_CS"/>
</dbReference>
<reference evidence="10 11" key="1">
    <citation type="journal article" date="2015" name="Genome Announc.">
        <title>Expanding the biotechnology potential of lactobacilli through comparative genomics of 213 strains and associated genera.</title>
        <authorList>
            <person name="Sun Z."/>
            <person name="Harris H.M."/>
            <person name="McCann A."/>
            <person name="Guo C."/>
            <person name="Argimon S."/>
            <person name="Zhang W."/>
            <person name="Yang X."/>
            <person name="Jeffery I.B."/>
            <person name="Cooney J.C."/>
            <person name="Kagawa T.F."/>
            <person name="Liu W."/>
            <person name="Song Y."/>
            <person name="Salvetti E."/>
            <person name="Wrobel A."/>
            <person name="Rasinkangas P."/>
            <person name="Parkhill J."/>
            <person name="Rea M.C."/>
            <person name="O'Sullivan O."/>
            <person name="Ritari J."/>
            <person name="Douillard F.P."/>
            <person name="Paul Ross R."/>
            <person name="Yang R."/>
            <person name="Briner A.E."/>
            <person name="Felis G.E."/>
            <person name="de Vos W.M."/>
            <person name="Barrangou R."/>
            <person name="Klaenhammer T.R."/>
            <person name="Caufield P.W."/>
            <person name="Cui Y."/>
            <person name="Zhang H."/>
            <person name="O'Toole P.W."/>
        </authorList>
    </citation>
    <scope>NUCLEOTIDE SEQUENCE [LARGE SCALE GENOMIC DNA]</scope>
    <source>
        <strain evidence="10 11">DSM 22408</strain>
    </source>
</reference>
<feature type="transmembrane region" description="Helical" evidence="8">
    <location>
        <begin position="93"/>
        <end position="118"/>
    </location>
</feature>
<dbReference type="Gene3D" id="1.20.1740.10">
    <property type="entry name" value="Amino acid/polyamine transporter I"/>
    <property type="match status" value="1"/>
</dbReference>
<accession>A0A0R2KKP0</accession>